<keyword evidence="3" id="KW-1185">Reference proteome</keyword>
<dbReference type="PANTHER" id="PTHR34293:SF1">
    <property type="entry name" value="HTH-TYPE TRANSCRIPTIONAL REGULATOR TRMBL2"/>
    <property type="match status" value="1"/>
</dbReference>
<gene>
    <name evidence="2" type="ORF">AS030_17010</name>
</gene>
<dbReference type="Pfam" id="PF01978">
    <property type="entry name" value="TrmB"/>
    <property type="match status" value="1"/>
</dbReference>
<dbReference type="InterPro" id="IPR051797">
    <property type="entry name" value="TrmB-like"/>
</dbReference>
<dbReference type="RefSeq" id="WP_061973812.1">
    <property type="nucleotide sequence ID" value="NZ_FMAV01000003.1"/>
</dbReference>
<dbReference type="InterPro" id="IPR002831">
    <property type="entry name" value="Tscrpt_reg_TrmB_N"/>
</dbReference>
<comment type="caution">
    <text evidence="2">The sequence shown here is derived from an EMBL/GenBank/DDBJ whole genome shotgun (WGS) entry which is preliminary data.</text>
</comment>
<dbReference type="InterPro" id="IPR036388">
    <property type="entry name" value="WH-like_DNA-bd_sf"/>
</dbReference>
<organism evidence="2 3">
    <name type="scientific">Fictibacillus enclensis</name>
    <dbReference type="NCBI Taxonomy" id="1017270"/>
    <lineage>
        <taxon>Bacteria</taxon>
        <taxon>Bacillati</taxon>
        <taxon>Bacillota</taxon>
        <taxon>Bacilli</taxon>
        <taxon>Bacillales</taxon>
        <taxon>Fictibacillaceae</taxon>
        <taxon>Fictibacillus</taxon>
    </lineage>
</organism>
<feature type="domain" description="Transcription regulator TrmB N-terminal" evidence="1">
    <location>
        <begin position="5"/>
        <end position="72"/>
    </location>
</feature>
<sequence length="262" mass="30027">MIEQLKKLGMTELESRCYITLHEEPDLTGYEVAKRVAVSRANVYSALRSLTEKGACRSMEGETVRYNAVPIEELVRLFQSQFEQTSKALIEELKTPPRPAPAFYNWKGNKGLDLAIQRVIANTEQVIVAEIWAEDLSWVAENLLEAEMRGVTVVLISIGETDIALEHVIVRQLEDQWHTDERKFSLLSDSKTAFIGSFGGTLKPSSVETDHPAVIEMLKNNFYHDLIMQQIEHDFASDLHHRYGENYTKLLKYYIHEKGWKV</sequence>
<reference evidence="2 3" key="1">
    <citation type="journal article" date="2014" name="Antonie Van Leeuwenhoek">
        <title>Fictibacillus enclensis sp. nov., isolated from marine sediment.</title>
        <authorList>
            <person name="Dastager S.G."/>
            <person name="Mawlankar R."/>
            <person name="Srinivasan K."/>
            <person name="Tang S.K."/>
            <person name="Lee J.C."/>
            <person name="Ramana V.V."/>
            <person name="Shouche Y.S."/>
        </authorList>
    </citation>
    <scope>NUCLEOTIDE SEQUENCE [LARGE SCALE GENOMIC DNA]</scope>
    <source>
        <strain evidence="2 3">NIO-1003</strain>
    </source>
</reference>
<dbReference type="OrthoDB" id="1493540at2"/>
<proteinExistence type="predicted"/>
<evidence type="ECO:0000313" key="3">
    <source>
        <dbReference type="Proteomes" id="UP000054099"/>
    </source>
</evidence>
<dbReference type="CDD" id="cd09124">
    <property type="entry name" value="PLDc_like_TrmB_middle"/>
    <property type="match status" value="1"/>
</dbReference>
<dbReference type="EMBL" id="LNQN01000005">
    <property type="protein sequence ID" value="KSU81979.1"/>
    <property type="molecule type" value="Genomic_DNA"/>
</dbReference>
<dbReference type="Gene3D" id="1.10.10.10">
    <property type="entry name" value="Winged helix-like DNA-binding domain superfamily/Winged helix DNA-binding domain"/>
    <property type="match status" value="1"/>
</dbReference>
<evidence type="ECO:0000259" key="1">
    <source>
        <dbReference type="Pfam" id="PF01978"/>
    </source>
</evidence>
<name>A0A0V8J502_9BACL</name>
<evidence type="ECO:0000313" key="2">
    <source>
        <dbReference type="EMBL" id="KSU81979.1"/>
    </source>
</evidence>
<dbReference type="PANTHER" id="PTHR34293">
    <property type="entry name" value="HTH-TYPE TRANSCRIPTIONAL REGULATOR TRMBL2"/>
    <property type="match status" value="1"/>
</dbReference>
<dbReference type="SUPFAM" id="SSF46785">
    <property type="entry name" value="Winged helix' DNA-binding domain"/>
    <property type="match status" value="1"/>
</dbReference>
<dbReference type="AlphaFoldDB" id="A0A0V8J502"/>
<accession>A0A0V8J502</accession>
<dbReference type="InterPro" id="IPR036390">
    <property type="entry name" value="WH_DNA-bd_sf"/>
</dbReference>
<protein>
    <submittedName>
        <fullName evidence="2">TrmB family transcriptional regulator</fullName>
    </submittedName>
</protein>
<dbReference type="Proteomes" id="UP000054099">
    <property type="component" value="Unassembled WGS sequence"/>
</dbReference>